<dbReference type="EMBL" id="SEKV01000215">
    <property type="protein sequence ID" value="TFY61267.1"/>
    <property type="molecule type" value="Genomic_DNA"/>
</dbReference>
<evidence type="ECO:0008006" key="4">
    <source>
        <dbReference type="Google" id="ProtNLM"/>
    </source>
</evidence>
<dbReference type="SUPFAM" id="SSF53474">
    <property type="entry name" value="alpha/beta-Hydrolases"/>
    <property type="match status" value="1"/>
</dbReference>
<evidence type="ECO:0000313" key="3">
    <source>
        <dbReference type="Proteomes" id="UP000298390"/>
    </source>
</evidence>
<dbReference type="InterPro" id="IPR029058">
    <property type="entry name" value="AB_hydrolase_fold"/>
</dbReference>
<feature type="region of interest" description="Disordered" evidence="1">
    <location>
        <begin position="174"/>
        <end position="193"/>
    </location>
</feature>
<dbReference type="AlphaFoldDB" id="A0A4Y9YI35"/>
<organism evidence="2 3">
    <name type="scientific">Rhodofomes roseus</name>
    <dbReference type="NCBI Taxonomy" id="34475"/>
    <lineage>
        <taxon>Eukaryota</taxon>
        <taxon>Fungi</taxon>
        <taxon>Dikarya</taxon>
        <taxon>Basidiomycota</taxon>
        <taxon>Agaricomycotina</taxon>
        <taxon>Agaricomycetes</taxon>
        <taxon>Polyporales</taxon>
        <taxon>Rhodofomes</taxon>
    </lineage>
</organism>
<gene>
    <name evidence="2" type="ORF">EVJ58_g4620</name>
</gene>
<dbReference type="Proteomes" id="UP000298390">
    <property type="component" value="Unassembled WGS sequence"/>
</dbReference>
<dbReference type="Gene3D" id="3.40.50.1820">
    <property type="entry name" value="alpha/beta hydrolase"/>
    <property type="match status" value="1"/>
</dbReference>
<proteinExistence type="predicted"/>
<evidence type="ECO:0000313" key="2">
    <source>
        <dbReference type="EMBL" id="TFY61267.1"/>
    </source>
</evidence>
<evidence type="ECO:0000256" key="1">
    <source>
        <dbReference type="SAM" id="MobiDB-lite"/>
    </source>
</evidence>
<name>A0A4Y9YI35_9APHY</name>
<dbReference type="STRING" id="34475.A0A4Y9YI35"/>
<reference evidence="2 3" key="1">
    <citation type="submission" date="2019-01" db="EMBL/GenBank/DDBJ databases">
        <title>Genome sequencing of the rare red list fungi Fomitopsis rosea.</title>
        <authorList>
            <person name="Buettner E."/>
            <person name="Kellner H."/>
        </authorList>
    </citation>
    <scope>NUCLEOTIDE SEQUENCE [LARGE SCALE GENOMIC DNA]</scope>
    <source>
        <strain evidence="2 3">DSM 105464</strain>
    </source>
</reference>
<accession>A0A4Y9YI35</accession>
<protein>
    <recommendedName>
        <fullName evidence="4">Peptidase S9 prolyl oligopeptidase catalytic domain-containing protein</fullName>
    </recommendedName>
</protein>
<sequence>MGGDFLCDHWVADNNNLLSGRAPPVPREAVARLLDVPAVPPTSGSTLQPSPHRFGDEQHRIGLFSYWRDIGEFVDYVLGEPVSATLRALPYAARAAAMQERLRPALLEAQIDASFPPTFLLHGDQDAMVPLSKSQKTYDRLRELGVKAELEIVPGGEQALTLKTWPPEFCPGADKAPEKGLRRAYSSRAENGLRVRRAPRSSLSAVCRHGELSPT</sequence>
<comment type="caution">
    <text evidence="2">The sequence shown here is derived from an EMBL/GenBank/DDBJ whole genome shotgun (WGS) entry which is preliminary data.</text>
</comment>